<comment type="caution">
    <text evidence="1">The sequence shown here is derived from an EMBL/GenBank/DDBJ whole genome shotgun (WGS) entry which is preliminary data.</text>
</comment>
<gene>
    <name evidence="1" type="ORF">PR048_007643</name>
</gene>
<organism evidence="1 2">
    <name type="scientific">Dryococelus australis</name>
    <dbReference type="NCBI Taxonomy" id="614101"/>
    <lineage>
        <taxon>Eukaryota</taxon>
        <taxon>Metazoa</taxon>
        <taxon>Ecdysozoa</taxon>
        <taxon>Arthropoda</taxon>
        <taxon>Hexapoda</taxon>
        <taxon>Insecta</taxon>
        <taxon>Pterygota</taxon>
        <taxon>Neoptera</taxon>
        <taxon>Polyneoptera</taxon>
        <taxon>Phasmatodea</taxon>
        <taxon>Verophasmatodea</taxon>
        <taxon>Anareolatae</taxon>
        <taxon>Phasmatidae</taxon>
        <taxon>Eurycanthinae</taxon>
        <taxon>Dryococelus</taxon>
    </lineage>
</organism>
<proteinExistence type="predicted"/>
<dbReference type="EMBL" id="JARBHB010000003">
    <property type="protein sequence ID" value="KAJ8888156.1"/>
    <property type="molecule type" value="Genomic_DNA"/>
</dbReference>
<name>A0ABQ9HVP9_9NEOP</name>
<sequence>MMLQLLLRHVVHYPTLSGNIQFTKYQLTAVVTITRHQKWLVCKSLRDAVVVTCGRDTPPHATVVRVQAFTSTLLAYGILPPRDRVVRLYRCLAQQRREGTSRAGNNSVYIVTENIGYSPLSCTAAFQHKDAAVRLTADKRSCCDELLRYPRKVVLPDILVESFLIENILFSSSRSRQLKDDYEEKEKSNGSEDYTSVSPSFGIPKIDTEFKTEPDYFSDIMVKEENILLREDSSDVEHVVVKEENMVEHQNSPERFPNAWLVLTRYRAWGWPVLLSGVTVTAQWTDWLLTAGSPCLFWFLRMR</sequence>
<evidence type="ECO:0000313" key="1">
    <source>
        <dbReference type="EMBL" id="KAJ8888156.1"/>
    </source>
</evidence>
<keyword evidence="2" id="KW-1185">Reference proteome</keyword>
<evidence type="ECO:0000313" key="2">
    <source>
        <dbReference type="Proteomes" id="UP001159363"/>
    </source>
</evidence>
<accession>A0ABQ9HVP9</accession>
<protein>
    <submittedName>
        <fullName evidence="1">Uncharacterized protein</fullName>
    </submittedName>
</protein>
<dbReference type="Proteomes" id="UP001159363">
    <property type="component" value="Chromosome 3"/>
</dbReference>
<reference evidence="1 2" key="1">
    <citation type="submission" date="2023-02" db="EMBL/GenBank/DDBJ databases">
        <title>LHISI_Scaffold_Assembly.</title>
        <authorList>
            <person name="Stuart O.P."/>
            <person name="Cleave R."/>
            <person name="Magrath M.J.L."/>
            <person name="Mikheyev A.S."/>
        </authorList>
    </citation>
    <scope>NUCLEOTIDE SEQUENCE [LARGE SCALE GENOMIC DNA]</scope>
    <source>
        <strain evidence="1">Daus_M_001</strain>
        <tissue evidence="1">Leg muscle</tissue>
    </source>
</reference>